<accession>A0A2K6EB28</accession>
<dbReference type="Proteomes" id="UP000233120">
    <property type="component" value="Unassembled WGS sequence"/>
</dbReference>
<dbReference type="GeneTree" id="ENSGT01040000241305"/>
<proteinExistence type="predicted"/>
<evidence type="ECO:0000313" key="2">
    <source>
        <dbReference type="Proteomes" id="UP000233120"/>
    </source>
</evidence>
<organism evidence="1 2">
    <name type="scientific">Macaca nemestrina</name>
    <name type="common">Pig-tailed macaque</name>
    <dbReference type="NCBI Taxonomy" id="9545"/>
    <lineage>
        <taxon>Eukaryota</taxon>
        <taxon>Metazoa</taxon>
        <taxon>Chordata</taxon>
        <taxon>Craniata</taxon>
        <taxon>Vertebrata</taxon>
        <taxon>Euteleostomi</taxon>
        <taxon>Mammalia</taxon>
        <taxon>Eutheria</taxon>
        <taxon>Euarchontoglires</taxon>
        <taxon>Primates</taxon>
        <taxon>Haplorrhini</taxon>
        <taxon>Catarrhini</taxon>
        <taxon>Cercopithecidae</taxon>
        <taxon>Cercopithecinae</taxon>
        <taxon>Macaca</taxon>
    </lineage>
</organism>
<evidence type="ECO:0000313" key="1">
    <source>
        <dbReference type="Ensembl" id="ENSMNEP00000045367.1"/>
    </source>
</evidence>
<protein>
    <submittedName>
        <fullName evidence="1">Uncharacterized protein</fullName>
    </submittedName>
</protein>
<reference evidence="1" key="1">
    <citation type="submission" date="2025-08" db="UniProtKB">
        <authorList>
            <consortium name="Ensembl"/>
        </authorList>
    </citation>
    <scope>IDENTIFICATION</scope>
</reference>
<keyword evidence="2" id="KW-1185">Reference proteome</keyword>
<dbReference type="Ensembl" id="ENSMNET00000069878.1">
    <property type="protein sequence ID" value="ENSMNEP00000045367.1"/>
    <property type="gene ID" value="ENSMNEG00000045206.1"/>
</dbReference>
<sequence>MDPNCSCSTGKRYLSAHAPPARRAAAPAALWAVPSVPRDVSAKGH</sequence>
<name>A0A2K6EB28_MACNE</name>
<dbReference type="AlphaFoldDB" id="A0A2K6EB28"/>
<reference evidence="1" key="2">
    <citation type="submission" date="2025-09" db="UniProtKB">
        <authorList>
            <consortium name="Ensembl"/>
        </authorList>
    </citation>
    <scope>IDENTIFICATION</scope>
</reference>